<evidence type="ECO:0000256" key="4">
    <source>
        <dbReference type="RuleBase" id="RU003718"/>
    </source>
</evidence>
<proteinExistence type="inferred from homology"/>
<dbReference type="Pfam" id="PF00201">
    <property type="entry name" value="UDPGT"/>
    <property type="match status" value="1"/>
</dbReference>
<evidence type="ECO:0000256" key="5">
    <source>
        <dbReference type="RuleBase" id="RU362057"/>
    </source>
</evidence>
<evidence type="ECO:0000313" key="7">
    <source>
        <dbReference type="Proteomes" id="UP001346149"/>
    </source>
</evidence>
<dbReference type="FunFam" id="3.40.50.2000:FF:000047">
    <property type="entry name" value="Glycosyltransferase"/>
    <property type="match status" value="1"/>
</dbReference>
<keyword evidence="2 4" id="KW-0328">Glycosyltransferase</keyword>
<dbReference type="InterPro" id="IPR035595">
    <property type="entry name" value="UDP_glycos_trans_CS"/>
</dbReference>
<gene>
    <name evidence="6" type="ORF">SAY86_024995</name>
</gene>
<keyword evidence="7" id="KW-1185">Reference proteome</keyword>
<dbReference type="GO" id="GO:0035251">
    <property type="term" value="F:UDP-glucosyltransferase activity"/>
    <property type="evidence" value="ECO:0007669"/>
    <property type="project" value="TreeGrafter"/>
</dbReference>
<protein>
    <recommendedName>
        <fullName evidence="5">Glycosyltransferase</fullName>
        <ecNumber evidence="5">2.4.1.-</ecNumber>
    </recommendedName>
</protein>
<dbReference type="InterPro" id="IPR002213">
    <property type="entry name" value="UDP_glucos_trans"/>
</dbReference>
<dbReference type="EMBL" id="JAXQNO010000004">
    <property type="protein sequence ID" value="KAK4799630.1"/>
    <property type="molecule type" value="Genomic_DNA"/>
</dbReference>
<dbReference type="CDD" id="cd03784">
    <property type="entry name" value="GT1_Gtf-like"/>
    <property type="match status" value="1"/>
</dbReference>
<evidence type="ECO:0000256" key="3">
    <source>
        <dbReference type="ARBA" id="ARBA00022679"/>
    </source>
</evidence>
<dbReference type="Gene3D" id="3.40.50.2000">
    <property type="entry name" value="Glycogen Phosphorylase B"/>
    <property type="match status" value="2"/>
</dbReference>
<accession>A0AAN7MQC2</accession>
<evidence type="ECO:0000256" key="2">
    <source>
        <dbReference type="ARBA" id="ARBA00022676"/>
    </source>
</evidence>
<dbReference type="PANTHER" id="PTHR48047:SF182">
    <property type="entry name" value="GLYCOSYLTRANSFERASE"/>
    <property type="match status" value="1"/>
</dbReference>
<dbReference type="Proteomes" id="UP001346149">
    <property type="component" value="Unassembled WGS sequence"/>
</dbReference>
<dbReference type="SUPFAM" id="SSF53756">
    <property type="entry name" value="UDP-Glycosyltransferase/glycogen phosphorylase"/>
    <property type="match status" value="1"/>
</dbReference>
<evidence type="ECO:0000313" key="6">
    <source>
        <dbReference type="EMBL" id="KAK4799630.1"/>
    </source>
</evidence>
<keyword evidence="3 4" id="KW-0808">Transferase</keyword>
<comment type="caution">
    <text evidence="6">The sequence shown here is derived from an EMBL/GenBank/DDBJ whole genome shotgun (WGS) entry which is preliminary data.</text>
</comment>
<sequence length="511" mass="56243">MASPNPPSLRPWTWEDLHFVLIPLMCPGHLIPMVDIACLIAQHRVLVTVATTPANTARVQATVIRATALGLPIRILEVEFPAKQAGLPEGCENVDALPSMALVRNFMAATEMLRLPIERRIREDAATPPPSCIISDRNLAWTADLADDLDIPRVVFDGMSCFTHLCMHNLQLHKPHEKGAGRSELFTVPEMPRRVDFTVAQLPGNFNPPSNIDIQDIRERTRESAERAHAVIINSFDELELEYIGAYRKVVRGGRAWCVGPVSLCNKTAVGMRQRGNSCTAADETAGLIAWLDSHKPGSVIYACLGSLNRVGPAQMMEMGRGLESSRSPFVWVIRGANRGEELDRWLSEDQFEERNRGRGLVVRGWAPQVLILSHPSIGGFLTHCGWNSTLEGVAAGVPMVTWPLFAEQFFNEKVVVEVLGVGVGVGAEEVIHLGEEDKYGVTVRAEAIRDAVVKVMSGGGEGAERRRRARELAKMAAEATEEGGSSALNMRTLIDYIKEQRQAQTSKRIK</sequence>
<evidence type="ECO:0000256" key="1">
    <source>
        <dbReference type="ARBA" id="ARBA00009995"/>
    </source>
</evidence>
<name>A0AAN7MQC2_TRANT</name>
<dbReference type="PROSITE" id="PS00375">
    <property type="entry name" value="UDPGT"/>
    <property type="match status" value="1"/>
</dbReference>
<dbReference type="PANTHER" id="PTHR48047">
    <property type="entry name" value="GLYCOSYLTRANSFERASE"/>
    <property type="match status" value="1"/>
</dbReference>
<reference evidence="6 7" key="1">
    <citation type="journal article" date="2023" name="Hortic Res">
        <title>Pangenome of water caltrop reveals structural variations and asymmetric subgenome divergence after allopolyploidization.</title>
        <authorList>
            <person name="Zhang X."/>
            <person name="Chen Y."/>
            <person name="Wang L."/>
            <person name="Yuan Y."/>
            <person name="Fang M."/>
            <person name="Shi L."/>
            <person name="Lu R."/>
            <person name="Comes H.P."/>
            <person name="Ma Y."/>
            <person name="Chen Y."/>
            <person name="Huang G."/>
            <person name="Zhou Y."/>
            <person name="Zheng Z."/>
            <person name="Qiu Y."/>
        </authorList>
    </citation>
    <scope>NUCLEOTIDE SEQUENCE [LARGE SCALE GENOMIC DNA]</scope>
    <source>
        <strain evidence="6">F231</strain>
    </source>
</reference>
<dbReference type="EC" id="2.4.1.-" evidence="5"/>
<comment type="similarity">
    <text evidence="1 4">Belongs to the UDP-glycosyltransferase family.</text>
</comment>
<dbReference type="AlphaFoldDB" id="A0AAN7MQC2"/>
<organism evidence="6 7">
    <name type="scientific">Trapa natans</name>
    <name type="common">Water chestnut</name>
    <dbReference type="NCBI Taxonomy" id="22666"/>
    <lineage>
        <taxon>Eukaryota</taxon>
        <taxon>Viridiplantae</taxon>
        <taxon>Streptophyta</taxon>
        <taxon>Embryophyta</taxon>
        <taxon>Tracheophyta</taxon>
        <taxon>Spermatophyta</taxon>
        <taxon>Magnoliopsida</taxon>
        <taxon>eudicotyledons</taxon>
        <taxon>Gunneridae</taxon>
        <taxon>Pentapetalae</taxon>
        <taxon>rosids</taxon>
        <taxon>malvids</taxon>
        <taxon>Myrtales</taxon>
        <taxon>Lythraceae</taxon>
        <taxon>Trapa</taxon>
    </lineage>
</organism>